<dbReference type="Pfam" id="PF00535">
    <property type="entry name" value="Glycos_transf_2"/>
    <property type="match status" value="1"/>
</dbReference>
<dbReference type="PANTHER" id="PTHR22916">
    <property type="entry name" value="GLYCOSYLTRANSFERASE"/>
    <property type="match status" value="1"/>
</dbReference>
<feature type="domain" description="Glycosyltransferase 2-like" evidence="3">
    <location>
        <begin position="6"/>
        <end position="135"/>
    </location>
</feature>
<dbReference type="InterPro" id="IPR001173">
    <property type="entry name" value="Glyco_trans_2-like"/>
</dbReference>
<dbReference type="PANTHER" id="PTHR22916:SF51">
    <property type="entry name" value="GLYCOSYLTRANSFERASE EPSH-RELATED"/>
    <property type="match status" value="1"/>
</dbReference>
<sequence length="159" mass="18167">MTPVISIIVAVYKAESCLRRCVDSLLAQTFQDYEILLVDDGSPDRSGEICDEYARKDNRVRVFHKENGGVASARQCGMNNARGEYVIHADPDDWVEPNMLEELYGKAKEENADMIICDVWRDTSKKSTYVKQRLFILEHCVMLKDVFQQLHGSCCNKLV</sequence>
<name>A0AB35JE83_PARDI</name>
<comment type="caution">
    <text evidence="4">The sequence shown here is derived from an EMBL/GenBank/DDBJ whole genome shotgun (WGS) entry which is preliminary data.</text>
</comment>
<reference evidence="4" key="1">
    <citation type="submission" date="2023-01" db="EMBL/GenBank/DDBJ databases">
        <title>Human gut microbiome strain richness.</title>
        <authorList>
            <person name="Chen-Liaw A."/>
        </authorList>
    </citation>
    <scope>NUCLEOTIDE SEQUENCE</scope>
    <source>
        <strain evidence="4">RTP21484st1_E5_RTP21484_190118</strain>
    </source>
</reference>
<dbReference type="GO" id="GO:0016758">
    <property type="term" value="F:hexosyltransferase activity"/>
    <property type="evidence" value="ECO:0007669"/>
    <property type="project" value="UniProtKB-ARBA"/>
</dbReference>
<dbReference type="AlphaFoldDB" id="A0AB35JE83"/>
<dbReference type="Gene3D" id="3.90.550.10">
    <property type="entry name" value="Spore Coat Polysaccharide Biosynthesis Protein SpsA, Chain A"/>
    <property type="match status" value="1"/>
</dbReference>
<dbReference type="SUPFAM" id="SSF53448">
    <property type="entry name" value="Nucleotide-diphospho-sugar transferases"/>
    <property type="match status" value="1"/>
</dbReference>
<protein>
    <submittedName>
        <fullName evidence="4">Glycosyltransferase family 2 protein</fullName>
    </submittedName>
</protein>
<keyword evidence="1" id="KW-0328">Glycosyltransferase</keyword>
<dbReference type="Proteomes" id="UP001210126">
    <property type="component" value="Unassembled WGS sequence"/>
</dbReference>
<keyword evidence="2" id="KW-0808">Transferase</keyword>
<gene>
    <name evidence="4" type="ORF">PN599_06495</name>
</gene>
<dbReference type="CDD" id="cd00761">
    <property type="entry name" value="Glyco_tranf_GTA_type"/>
    <property type="match status" value="1"/>
</dbReference>
<dbReference type="EMBL" id="JAQMPJ010000003">
    <property type="protein sequence ID" value="MDB9004644.1"/>
    <property type="molecule type" value="Genomic_DNA"/>
</dbReference>
<evidence type="ECO:0000313" key="5">
    <source>
        <dbReference type="Proteomes" id="UP001210126"/>
    </source>
</evidence>
<proteinExistence type="predicted"/>
<dbReference type="InterPro" id="IPR029044">
    <property type="entry name" value="Nucleotide-diphossugar_trans"/>
</dbReference>
<evidence type="ECO:0000256" key="2">
    <source>
        <dbReference type="ARBA" id="ARBA00022679"/>
    </source>
</evidence>
<evidence type="ECO:0000313" key="4">
    <source>
        <dbReference type="EMBL" id="MDB9004644.1"/>
    </source>
</evidence>
<accession>A0AB35JE83</accession>
<organism evidence="4 5">
    <name type="scientific">Parabacteroides distasonis</name>
    <dbReference type="NCBI Taxonomy" id="823"/>
    <lineage>
        <taxon>Bacteria</taxon>
        <taxon>Pseudomonadati</taxon>
        <taxon>Bacteroidota</taxon>
        <taxon>Bacteroidia</taxon>
        <taxon>Bacteroidales</taxon>
        <taxon>Tannerellaceae</taxon>
        <taxon>Parabacteroides</taxon>
    </lineage>
</organism>
<dbReference type="RefSeq" id="WP_009017763.1">
    <property type="nucleotide sequence ID" value="NZ_JABAFE010000003.1"/>
</dbReference>
<evidence type="ECO:0000259" key="3">
    <source>
        <dbReference type="Pfam" id="PF00535"/>
    </source>
</evidence>
<evidence type="ECO:0000256" key="1">
    <source>
        <dbReference type="ARBA" id="ARBA00022676"/>
    </source>
</evidence>